<dbReference type="PANTHER" id="PTHR31875">
    <property type="entry name" value="PROTEIN DEHYDRATION-INDUCED 19"/>
    <property type="match status" value="1"/>
</dbReference>
<evidence type="ECO:0000313" key="5">
    <source>
        <dbReference type="Proteomes" id="UP001634393"/>
    </source>
</evidence>
<name>A0ABD3UN51_9LAMI</name>
<dbReference type="PANTHER" id="PTHR31875:SF37">
    <property type="entry name" value="PROTEIN DEHYDRATION-INDUCED 19 HOMOLOG 4-LIKE ISOFORM X1"/>
    <property type="match status" value="1"/>
</dbReference>
<evidence type="ECO:0000256" key="1">
    <source>
        <dbReference type="ARBA" id="ARBA00007109"/>
    </source>
</evidence>
<evidence type="ECO:0000313" key="4">
    <source>
        <dbReference type="EMBL" id="KAL3849727.1"/>
    </source>
</evidence>
<sequence>MGDRLYEDLEIAMSSYSKYSIGQYDYNEEEEETDGDYEEEEFNDVENEGKSDELACPFCLEDFDVLGLCCHIDADHRMEVKPGICPFCATKVVINMASHVITQHDKLQEKHLRCIKESPSVDSSSNVAAESMLLSFVNNPETADTPRTIEATTSIESSESGRISGDDSLERTLSSTTTNMKNEKGRRCEFVQELVFSTFLDDL</sequence>
<reference evidence="4 5" key="1">
    <citation type="submission" date="2024-12" db="EMBL/GenBank/DDBJ databases">
        <title>The unique morphological basis and parallel evolutionary history of personate flowers in Penstemon.</title>
        <authorList>
            <person name="Depatie T.H."/>
            <person name="Wessinger C.A."/>
        </authorList>
    </citation>
    <scope>NUCLEOTIDE SEQUENCE [LARGE SCALE GENOMIC DNA]</scope>
    <source>
        <strain evidence="4">WTNN_2</strain>
        <tissue evidence="4">Leaf</tissue>
    </source>
</reference>
<comment type="caution">
    <text evidence="4">The sequence shown here is derived from an EMBL/GenBank/DDBJ whole genome shotgun (WGS) entry which is preliminary data.</text>
</comment>
<dbReference type="Pfam" id="PF14571">
    <property type="entry name" value="Di19_C"/>
    <property type="match status" value="1"/>
</dbReference>
<dbReference type="InterPro" id="IPR033347">
    <property type="entry name" value="Di19"/>
</dbReference>
<proteinExistence type="inferred from homology"/>
<dbReference type="EMBL" id="JBJXBP010000001">
    <property type="protein sequence ID" value="KAL3849727.1"/>
    <property type="molecule type" value="Genomic_DNA"/>
</dbReference>
<evidence type="ECO:0000259" key="3">
    <source>
        <dbReference type="Pfam" id="PF14571"/>
    </source>
</evidence>
<evidence type="ECO:0000259" key="2">
    <source>
        <dbReference type="Pfam" id="PF05605"/>
    </source>
</evidence>
<keyword evidence="5" id="KW-1185">Reference proteome</keyword>
<organism evidence="4 5">
    <name type="scientific">Penstemon smallii</name>
    <dbReference type="NCBI Taxonomy" id="265156"/>
    <lineage>
        <taxon>Eukaryota</taxon>
        <taxon>Viridiplantae</taxon>
        <taxon>Streptophyta</taxon>
        <taxon>Embryophyta</taxon>
        <taxon>Tracheophyta</taxon>
        <taxon>Spermatophyta</taxon>
        <taxon>Magnoliopsida</taxon>
        <taxon>eudicotyledons</taxon>
        <taxon>Gunneridae</taxon>
        <taxon>Pentapetalae</taxon>
        <taxon>asterids</taxon>
        <taxon>lamiids</taxon>
        <taxon>Lamiales</taxon>
        <taxon>Plantaginaceae</taxon>
        <taxon>Cheloneae</taxon>
        <taxon>Penstemon</taxon>
    </lineage>
</organism>
<dbReference type="AlphaFoldDB" id="A0ABD3UN51"/>
<dbReference type="InterPro" id="IPR008598">
    <property type="entry name" value="Di19_Zn-bd"/>
</dbReference>
<dbReference type="InterPro" id="IPR027935">
    <property type="entry name" value="Di19_C"/>
</dbReference>
<gene>
    <name evidence="4" type="ORF">ACJIZ3_011609</name>
</gene>
<accession>A0ABD3UN51</accession>
<comment type="similarity">
    <text evidence="1">Belongs to the Di19 family.</text>
</comment>
<feature type="domain" description="Di19 zinc-binding" evidence="2">
    <location>
        <begin position="53"/>
        <end position="104"/>
    </location>
</feature>
<dbReference type="Proteomes" id="UP001634393">
    <property type="component" value="Unassembled WGS sequence"/>
</dbReference>
<protein>
    <submittedName>
        <fullName evidence="4">Uncharacterized protein</fullName>
    </submittedName>
</protein>
<dbReference type="Pfam" id="PF05605">
    <property type="entry name" value="zf-Di19"/>
    <property type="match status" value="1"/>
</dbReference>
<feature type="domain" description="Di19 C-terminal" evidence="3">
    <location>
        <begin position="107"/>
        <end position="198"/>
    </location>
</feature>